<accession>A0A255GS13</accession>
<protein>
    <submittedName>
        <fullName evidence="1">ABC transporter permease</fullName>
    </submittedName>
</protein>
<dbReference type="InterPro" id="IPR046264">
    <property type="entry name" value="DUF6297"/>
</dbReference>
<dbReference type="RefSeq" id="WP_094365029.1">
    <property type="nucleotide sequence ID" value="NZ_NMVQ01000044.1"/>
</dbReference>
<proteinExistence type="predicted"/>
<dbReference type="Proteomes" id="UP000216311">
    <property type="component" value="Unassembled WGS sequence"/>
</dbReference>
<gene>
    <name evidence="1" type="ORF">CGZ93_15330</name>
</gene>
<sequence>MSTQHTHPADEREIRRLVSDWRSGRATKTLWEAIQDGYVVVLSVLVIGAMLVALVVRAQGAAAGCTEAGCQSARTLLPFAVLAGALALAAAVARLFGPVLASAAEGFWIFDAPLNRARLLRGRLVAGVLLALVVGALAGALVAALTGSSAVLIAAWAVATGLAAAGMVAFAAAEQGLERGWITRTAVLLFSVLAVAALVVVVGIAAGWFGLTLTNDRELLVTVVVAVAGLVLLLVAGAIALRRLNQIRRARLVSGGSLVSGMAGAMYALDLGLARDIVVERRAVERGHVRPRKGGGLGLAALVRRDLQRLLRTPTVFGPVVATMVVPYACVALGFGNFTPMISALALFGALVPLMGTLRVLTRTVGLARCLPFSGPELRQASLVVPGIAALIWAIVTMPALLSLGNAVTDVLPTGLITAIAGLLGATRWTAAKPIDFGQPMLATQAGALPPGMLANLVRGFEVTLLITAPVVFGGHWLIAAVIAAIVFWFVMGNFDMQALQEQQEQQKQELAKAKAERNRRR</sequence>
<dbReference type="OrthoDB" id="3725302at2"/>
<name>A0A255GS13_9ACTN</name>
<evidence type="ECO:0000313" key="1">
    <source>
        <dbReference type="EMBL" id="OYO18361.1"/>
    </source>
</evidence>
<evidence type="ECO:0000313" key="2">
    <source>
        <dbReference type="Proteomes" id="UP000216311"/>
    </source>
</evidence>
<reference evidence="1 2" key="1">
    <citation type="submission" date="2017-07" db="EMBL/GenBank/DDBJ databases">
        <title>Draft whole genome sequences of clinical Proprionibacteriaceae strains.</title>
        <authorList>
            <person name="Bernier A.-M."/>
            <person name="Bernard K."/>
            <person name="Domingo M.-C."/>
        </authorList>
    </citation>
    <scope>NUCLEOTIDE SEQUENCE [LARGE SCALE GENOMIC DNA]</scope>
    <source>
        <strain evidence="1 2">NML 130396</strain>
    </source>
</reference>
<dbReference type="AlphaFoldDB" id="A0A255GS13"/>
<dbReference type="Pfam" id="PF19814">
    <property type="entry name" value="DUF6297"/>
    <property type="match status" value="1"/>
</dbReference>
<comment type="caution">
    <text evidence="1">The sequence shown here is derived from an EMBL/GenBank/DDBJ whole genome shotgun (WGS) entry which is preliminary data.</text>
</comment>
<organism evidence="1 2">
    <name type="scientific">Enemella dayhoffiae</name>
    <dbReference type="NCBI Taxonomy" id="2016507"/>
    <lineage>
        <taxon>Bacteria</taxon>
        <taxon>Bacillati</taxon>
        <taxon>Actinomycetota</taxon>
        <taxon>Actinomycetes</taxon>
        <taxon>Propionibacteriales</taxon>
        <taxon>Propionibacteriaceae</taxon>
        <taxon>Enemella</taxon>
    </lineage>
</organism>
<keyword evidence="2" id="KW-1185">Reference proteome</keyword>
<dbReference type="EMBL" id="NMVQ01000044">
    <property type="protein sequence ID" value="OYO18361.1"/>
    <property type="molecule type" value="Genomic_DNA"/>
</dbReference>